<dbReference type="OMA" id="FATRHFT"/>
<dbReference type="PANTHER" id="PTHR16296:SF2">
    <property type="entry name" value="TRANSMEMBRANE PROTEIN 126A"/>
    <property type="match status" value="1"/>
</dbReference>
<dbReference type="AlphaFoldDB" id="A0A0M4EE62"/>
<keyword evidence="3 6" id="KW-1133">Transmembrane helix</keyword>
<evidence type="ECO:0000313" key="9">
    <source>
        <dbReference type="EMBL" id="ALC40260.1"/>
    </source>
</evidence>
<feature type="transmembrane region" description="Helical" evidence="6">
    <location>
        <begin position="45"/>
        <end position="65"/>
    </location>
</feature>
<keyword evidence="4" id="KW-0496">Mitochondrion</keyword>
<dbReference type="GO" id="GO:0031966">
    <property type="term" value="C:mitochondrial membrane"/>
    <property type="evidence" value="ECO:0007669"/>
    <property type="project" value="UniProtKB-SubCell"/>
</dbReference>
<dbReference type="GO" id="GO:0032981">
    <property type="term" value="P:mitochondrial respiratory chain complex I assembly"/>
    <property type="evidence" value="ECO:0007669"/>
    <property type="project" value="TreeGrafter"/>
</dbReference>
<evidence type="ECO:0000256" key="1">
    <source>
        <dbReference type="ARBA" id="ARBA00004225"/>
    </source>
</evidence>
<dbReference type="EMBL" id="CP012523">
    <property type="protein sequence ID" value="ALC39882.1"/>
    <property type="molecule type" value="Genomic_DNA"/>
</dbReference>
<evidence type="ECO:0000313" key="8">
    <source>
        <dbReference type="EMBL" id="ALC39882.1"/>
    </source>
</evidence>
<evidence type="ECO:0000313" key="10">
    <source>
        <dbReference type="Proteomes" id="UP000494163"/>
    </source>
</evidence>
<dbReference type="STRING" id="30019.A0A0M4EE62"/>
<dbReference type="InterPro" id="IPR009801">
    <property type="entry name" value="TMEM126"/>
</dbReference>
<organism evidence="9 10">
    <name type="scientific">Drosophila busckii</name>
    <name type="common">Fruit fly</name>
    <dbReference type="NCBI Taxonomy" id="30019"/>
    <lineage>
        <taxon>Eukaryota</taxon>
        <taxon>Metazoa</taxon>
        <taxon>Ecdysozoa</taxon>
        <taxon>Arthropoda</taxon>
        <taxon>Hexapoda</taxon>
        <taxon>Insecta</taxon>
        <taxon>Pterygota</taxon>
        <taxon>Neoptera</taxon>
        <taxon>Endopterygota</taxon>
        <taxon>Diptera</taxon>
        <taxon>Brachycera</taxon>
        <taxon>Muscomorpha</taxon>
        <taxon>Ephydroidea</taxon>
        <taxon>Drosophilidae</taxon>
        <taxon>Drosophila</taxon>
    </lineage>
</organism>
<name>A0A0M4EE62_DROBS</name>
<evidence type="ECO:0000256" key="4">
    <source>
        <dbReference type="ARBA" id="ARBA00023128"/>
    </source>
</evidence>
<keyword evidence="10" id="KW-1185">Reference proteome</keyword>
<evidence type="ECO:0000256" key="3">
    <source>
        <dbReference type="ARBA" id="ARBA00022989"/>
    </source>
</evidence>
<evidence type="ECO:0000256" key="6">
    <source>
        <dbReference type="SAM" id="Phobius"/>
    </source>
</evidence>
<accession>A0A0M4EE62</accession>
<feature type="transmembrane region" description="Helical" evidence="6">
    <location>
        <begin position="172"/>
        <end position="192"/>
    </location>
</feature>
<keyword evidence="5 6" id="KW-0472">Membrane</keyword>
<dbReference type="Pfam" id="PF07114">
    <property type="entry name" value="TMEM126"/>
    <property type="match status" value="1"/>
</dbReference>
<protein>
    <submittedName>
        <fullName evidence="9">CG13392</fullName>
    </submittedName>
    <submittedName>
        <fullName evidence="8">Maker555</fullName>
    </submittedName>
</protein>
<dbReference type="EMBL" id="CP012523">
    <property type="protein sequence ID" value="ALC39874.1"/>
    <property type="molecule type" value="Genomic_DNA"/>
</dbReference>
<evidence type="ECO:0000313" key="7">
    <source>
        <dbReference type="EMBL" id="ALC39874.1"/>
    </source>
</evidence>
<sequence length="223" mass="25489">MALSRARPEELPKDAVVITEEQALKYQWKIITAWDKTSDVWSLKYAPGVLCSMAAFTGAYVNNHYRTKLRLGSHGRLSSYLPIVAVPAIFTLLSHKFFIQRPLLLKPMTQCPVCTQVRSAAFQTGLGAAYPTILAPFAAFMFATRCYTYRVPSLIDSPKEVFLLWRKLTRPIMPALGTIIAIQAVIAMYLTGEEERQSFQIMLRMREIEHKLEEEHMPQRMDF</sequence>
<comment type="subcellular location">
    <subcellularLocation>
        <location evidence="1">Mitochondrion membrane</location>
        <topology evidence="1">Multi-pass membrane protein</topology>
    </subcellularLocation>
</comment>
<dbReference type="PANTHER" id="PTHR16296">
    <property type="entry name" value="UNCHARACTERIZED HYPOTHALAMUS PROTEIN HT007"/>
    <property type="match status" value="1"/>
</dbReference>
<evidence type="ECO:0000256" key="2">
    <source>
        <dbReference type="ARBA" id="ARBA00022692"/>
    </source>
</evidence>
<feature type="transmembrane region" description="Helical" evidence="6">
    <location>
        <begin position="77"/>
        <end position="99"/>
    </location>
</feature>
<evidence type="ECO:0000256" key="5">
    <source>
        <dbReference type="ARBA" id="ARBA00023136"/>
    </source>
</evidence>
<reference evidence="9 10" key="1">
    <citation type="submission" date="2015-08" db="EMBL/GenBank/DDBJ databases">
        <title>Ancestral chromatin configuration constrains chromatin evolution on differentiating sex chromosomes in Drosophila.</title>
        <authorList>
            <person name="Zhou Q."/>
            <person name="Bachtrog D."/>
        </authorList>
    </citation>
    <scope>NUCLEOTIDE SEQUENCE [LARGE SCALE GENOMIC DNA]</scope>
    <source>
        <tissue evidence="9">Whole larvae</tissue>
    </source>
</reference>
<gene>
    <name evidence="7" type="ORF">Dbus_chr2Lg1959</name>
    <name evidence="8" type="ORF">Dbus_chr2Lg1967</name>
    <name evidence="9" type="ORF">Dbus_chr2Lg2345</name>
</gene>
<keyword evidence="2 6" id="KW-0812">Transmembrane</keyword>
<dbReference type="EMBL" id="CP012523">
    <property type="protein sequence ID" value="ALC40260.1"/>
    <property type="molecule type" value="Genomic_DNA"/>
</dbReference>
<proteinExistence type="predicted"/>
<dbReference type="Proteomes" id="UP000494163">
    <property type="component" value="Chromosome 2L"/>
</dbReference>